<dbReference type="InterPro" id="IPR035684">
    <property type="entry name" value="ArgRS_core"/>
</dbReference>
<evidence type="ECO:0000256" key="3">
    <source>
        <dbReference type="ARBA" id="ARBA00022598"/>
    </source>
</evidence>
<keyword evidence="3" id="KW-0436">Ligase</keyword>
<dbReference type="EC" id="6.1.1.19" evidence="2"/>
<dbReference type="Pfam" id="PF00750">
    <property type="entry name" value="tRNA-synt_1d"/>
    <property type="match status" value="1"/>
</dbReference>
<dbReference type="GO" id="GO:0006420">
    <property type="term" value="P:arginyl-tRNA aminoacylation"/>
    <property type="evidence" value="ECO:0007669"/>
    <property type="project" value="InterPro"/>
</dbReference>
<dbReference type="GO" id="GO:0005524">
    <property type="term" value="F:ATP binding"/>
    <property type="evidence" value="ECO:0007669"/>
    <property type="project" value="UniProtKB-KW"/>
</dbReference>
<comment type="similarity">
    <text evidence="1">Belongs to the class-I aminoacyl-tRNA synthetase family.</text>
</comment>
<dbReference type="PROSITE" id="PS00178">
    <property type="entry name" value="AA_TRNA_LIGASE_I"/>
    <property type="match status" value="1"/>
</dbReference>
<gene>
    <name evidence="10" type="ORF">S01H1_12947</name>
</gene>
<dbReference type="InterPro" id="IPR036695">
    <property type="entry name" value="Arg-tRNA-synth_N_sf"/>
</dbReference>
<dbReference type="InterPro" id="IPR001278">
    <property type="entry name" value="Arg-tRNA-ligase"/>
</dbReference>
<proteinExistence type="inferred from homology"/>
<dbReference type="GO" id="GO:0004814">
    <property type="term" value="F:arginine-tRNA ligase activity"/>
    <property type="evidence" value="ECO:0007669"/>
    <property type="project" value="UniProtKB-EC"/>
</dbReference>
<feature type="non-terminal residue" evidence="10">
    <location>
        <position position="1"/>
    </location>
</feature>
<keyword evidence="6" id="KW-0648">Protein biosynthesis</keyword>
<sequence length="411" mass="45806">ALVRVGLPENTPAMVMPASRAEFGDYQANGIMPAAKTLKRNPRQLAEKVIAAAELDDVAESLQIAGPGFINVTLKKDFLRDRVAEMLLGDRLGVAEAAKPEKVVVDYSCPNLAKEMHVGHLRSTIIGDALVRVLEFLGHKVIRQNHVGDWGTQFGMLIKRMKEVSGEPVSGDVSIPSGLQDLETFYIEAKQRYEADEDFAAAASDMVVQLQQGVKEIKDSWSRFSEESLKHCEQVYERLGVKLRRDDVRGESFYNDDLPKVVEDLEAAGLLTESKGAQCVFLDDFKGKDNEPLPVIVQKSDGGYLYATTDLAAIRYRVRELKADRILYVTDSRQSLHFSQIFAVARKASFAPENVSLEHISFGTMMGSDGRPFRTREGGTVKLMHLLDEAEQRALELVNEKHPDLAEEKRK</sequence>
<organism evidence="10">
    <name type="scientific">marine sediment metagenome</name>
    <dbReference type="NCBI Taxonomy" id="412755"/>
    <lineage>
        <taxon>unclassified sequences</taxon>
        <taxon>metagenomes</taxon>
        <taxon>ecological metagenomes</taxon>
    </lineage>
</organism>
<keyword evidence="7" id="KW-0030">Aminoacyl-tRNA synthetase</keyword>
<dbReference type="AlphaFoldDB" id="X0RSS2"/>
<protein>
    <recommendedName>
        <fullName evidence="2">arginine--tRNA ligase</fullName>
        <ecNumber evidence="2">6.1.1.19</ecNumber>
    </recommendedName>
</protein>
<evidence type="ECO:0000256" key="4">
    <source>
        <dbReference type="ARBA" id="ARBA00022741"/>
    </source>
</evidence>
<dbReference type="InterPro" id="IPR014729">
    <property type="entry name" value="Rossmann-like_a/b/a_fold"/>
</dbReference>
<comment type="caution">
    <text evidence="10">The sequence shown here is derived from an EMBL/GenBank/DDBJ whole genome shotgun (WGS) entry which is preliminary data.</text>
</comment>
<dbReference type="EMBL" id="BARS01006662">
    <property type="protein sequence ID" value="GAF71889.1"/>
    <property type="molecule type" value="Genomic_DNA"/>
</dbReference>
<accession>X0RSS2</accession>
<evidence type="ECO:0000256" key="2">
    <source>
        <dbReference type="ARBA" id="ARBA00012837"/>
    </source>
</evidence>
<evidence type="ECO:0000313" key="10">
    <source>
        <dbReference type="EMBL" id="GAF71889.1"/>
    </source>
</evidence>
<dbReference type="Gene3D" id="3.40.50.620">
    <property type="entry name" value="HUPs"/>
    <property type="match status" value="1"/>
</dbReference>
<feature type="domain" description="Arginyl tRNA synthetase N-terminal" evidence="9">
    <location>
        <begin position="1"/>
        <end position="74"/>
    </location>
</feature>
<keyword evidence="4" id="KW-0547">Nucleotide-binding</keyword>
<dbReference type="PANTHER" id="PTHR11956">
    <property type="entry name" value="ARGINYL-TRNA SYNTHETASE"/>
    <property type="match status" value="1"/>
</dbReference>
<evidence type="ECO:0000256" key="5">
    <source>
        <dbReference type="ARBA" id="ARBA00022840"/>
    </source>
</evidence>
<dbReference type="InterPro" id="IPR001412">
    <property type="entry name" value="aa-tRNA-synth_I_CS"/>
</dbReference>
<dbReference type="SUPFAM" id="SSF55190">
    <property type="entry name" value="Arginyl-tRNA synthetase (ArgRS), N-terminal 'additional' domain"/>
    <property type="match status" value="1"/>
</dbReference>
<evidence type="ECO:0000256" key="8">
    <source>
        <dbReference type="ARBA" id="ARBA00049339"/>
    </source>
</evidence>
<dbReference type="CDD" id="cd00671">
    <property type="entry name" value="ArgRS_core"/>
    <property type="match status" value="1"/>
</dbReference>
<feature type="non-terminal residue" evidence="10">
    <location>
        <position position="411"/>
    </location>
</feature>
<name>X0RSS2_9ZZZZ</name>
<evidence type="ECO:0000256" key="6">
    <source>
        <dbReference type="ARBA" id="ARBA00022917"/>
    </source>
</evidence>
<comment type="catalytic activity">
    <reaction evidence="8">
        <text>tRNA(Arg) + L-arginine + ATP = L-arginyl-tRNA(Arg) + AMP + diphosphate</text>
        <dbReference type="Rhea" id="RHEA:20301"/>
        <dbReference type="Rhea" id="RHEA-COMP:9658"/>
        <dbReference type="Rhea" id="RHEA-COMP:9673"/>
        <dbReference type="ChEBI" id="CHEBI:30616"/>
        <dbReference type="ChEBI" id="CHEBI:32682"/>
        <dbReference type="ChEBI" id="CHEBI:33019"/>
        <dbReference type="ChEBI" id="CHEBI:78442"/>
        <dbReference type="ChEBI" id="CHEBI:78513"/>
        <dbReference type="ChEBI" id="CHEBI:456215"/>
        <dbReference type="EC" id="6.1.1.19"/>
    </reaction>
</comment>
<dbReference type="FunFam" id="3.40.50.620:FF:000116">
    <property type="entry name" value="Arginine--tRNA ligase"/>
    <property type="match status" value="1"/>
</dbReference>
<dbReference type="Pfam" id="PF03485">
    <property type="entry name" value="Arg_tRNA_synt_N"/>
    <property type="match status" value="1"/>
</dbReference>
<dbReference type="GO" id="GO:0005737">
    <property type="term" value="C:cytoplasm"/>
    <property type="evidence" value="ECO:0007669"/>
    <property type="project" value="InterPro"/>
</dbReference>
<evidence type="ECO:0000256" key="7">
    <source>
        <dbReference type="ARBA" id="ARBA00023146"/>
    </source>
</evidence>
<evidence type="ECO:0000256" key="1">
    <source>
        <dbReference type="ARBA" id="ARBA00005594"/>
    </source>
</evidence>
<dbReference type="InterPro" id="IPR005148">
    <property type="entry name" value="Arg-tRNA-synth_N"/>
</dbReference>
<dbReference type="Gene3D" id="3.30.1360.70">
    <property type="entry name" value="Arginyl tRNA synthetase N-terminal domain"/>
    <property type="match status" value="1"/>
</dbReference>
<dbReference type="NCBIfam" id="TIGR00456">
    <property type="entry name" value="argS"/>
    <property type="match status" value="1"/>
</dbReference>
<reference evidence="10" key="1">
    <citation type="journal article" date="2014" name="Front. Microbiol.">
        <title>High frequency of phylogenetically diverse reductive dehalogenase-homologous genes in deep subseafloor sedimentary metagenomes.</title>
        <authorList>
            <person name="Kawai M."/>
            <person name="Futagami T."/>
            <person name="Toyoda A."/>
            <person name="Takaki Y."/>
            <person name="Nishi S."/>
            <person name="Hori S."/>
            <person name="Arai W."/>
            <person name="Tsubouchi T."/>
            <person name="Morono Y."/>
            <person name="Uchiyama I."/>
            <person name="Ito T."/>
            <person name="Fujiyama A."/>
            <person name="Inagaki F."/>
            <person name="Takami H."/>
        </authorList>
    </citation>
    <scope>NUCLEOTIDE SEQUENCE</scope>
    <source>
        <strain evidence="10">Expedition CK06-06</strain>
    </source>
</reference>
<keyword evidence="5" id="KW-0067">ATP-binding</keyword>
<dbReference type="PRINTS" id="PR01038">
    <property type="entry name" value="TRNASYNTHARG"/>
</dbReference>
<dbReference type="SMART" id="SM01016">
    <property type="entry name" value="Arg_tRNA_synt_N"/>
    <property type="match status" value="1"/>
</dbReference>
<dbReference type="PANTHER" id="PTHR11956:SF5">
    <property type="entry name" value="ARGININE--TRNA LIGASE, CYTOPLASMIC"/>
    <property type="match status" value="1"/>
</dbReference>
<evidence type="ECO:0000259" key="9">
    <source>
        <dbReference type="SMART" id="SM01016"/>
    </source>
</evidence>
<dbReference type="SUPFAM" id="SSF52374">
    <property type="entry name" value="Nucleotidylyl transferase"/>
    <property type="match status" value="1"/>
</dbReference>